<dbReference type="RefSeq" id="WP_265789871.1">
    <property type="nucleotide sequence ID" value="NZ_BAABRS010000002.1"/>
</dbReference>
<feature type="domain" description="Glycosyl hydrolase family 95 N-terminal" evidence="2">
    <location>
        <begin position="29"/>
        <end position="263"/>
    </location>
</feature>
<dbReference type="Pfam" id="PF14498">
    <property type="entry name" value="Glyco_hyd_65N_2"/>
    <property type="match status" value="1"/>
</dbReference>
<dbReference type="PANTHER" id="PTHR31084:SF0">
    <property type="entry name" value="ALPHA-L-FUCOSIDASE 2"/>
    <property type="match status" value="1"/>
</dbReference>
<evidence type="ECO:0000259" key="4">
    <source>
        <dbReference type="Pfam" id="PF22124"/>
    </source>
</evidence>
<dbReference type="PIRSF" id="PIRSF007663">
    <property type="entry name" value="UCP007663"/>
    <property type="match status" value="1"/>
</dbReference>
<feature type="chain" id="PRO_5045131868" evidence="1">
    <location>
        <begin position="21"/>
        <end position="787"/>
    </location>
</feature>
<accession>A0ABT3PZL1</accession>
<dbReference type="InterPro" id="IPR054363">
    <property type="entry name" value="GH95_cat"/>
</dbReference>
<dbReference type="InterPro" id="IPR027414">
    <property type="entry name" value="GH95_N_dom"/>
</dbReference>
<dbReference type="Gene3D" id="1.50.10.10">
    <property type="match status" value="1"/>
</dbReference>
<proteinExistence type="predicted"/>
<dbReference type="Pfam" id="PF22124">
    <property type="entry name" value="Glyco_hydro_95_cat"/>
    <property type="match status" value="1"/>
</dbReference>
<feature type="domain" description="Alpha fucosidase A-like C-terminal" evidence="3">
    <location>
        <begin position="687"/>
        <end position="774"/>
    </location>
</feature>
<organism evidence="5 6">
    <name type="scientific">Fodinibius salicampi</name>
    <dbReference type="NCBI Taxonomy" id="1920655"/>
    <lineage>
        <taxon>Bacteria</taxon>
        <taxon>Pseudomonadati</taxon>
        <taxon>Balneolota</taxon>
        <taxon>Balneolia</taxon>
        <taxon>Balneolales</taxon>
        <taxon>Balneolaceae</taxon>
        <taxon>Fodinibius</taxon>
    </lineage>
</organism>
<evidence type="ECO:0000259" key="3">
    <source>
        <dbReference type="Pfam" id="PF21307"/>
    </source>
</evidence>
<evidence type="ECO:0000313" key="5">
    <source>
        <dbReference type="EMBL" id="MCW9713303.1"/>
    </source>
</evidence>
<dbReference type="InterPro" id="IPR008928">
    <property type="entry name" value="6-hairpin_glycosidase_sf"/>
</dbReference>
<evidence type="ECO:0000259" key="2">
    <source>
        <dbReference type="Pfam" id="PF14498"/>
    </source>
</evidence>
<dbReference type="Proteomes" id="UP001207337">
    <property type="component" value="Unassembled WGS sequence"/>
</dbReference>
<keyword evidence="6" id="KW-1185">Reference proteome</keyword>
<dbReference type="Pfam" id="PF21307">
    <property type="entry name" value="Glyco_hydro_95_C"/>
    <property type="match status" value="1"/>
</dbReference>
<evidence type="ECO:0000313" key="6">
    <source>
        <dbReference type="Proteomes" id="UP001207337"/>
    </source>
</evidence>
<comment type="caution">
    <text evidence="5">The sequence shown here is derived from an EMBL/GenBank/DDBJ whole genome shotgun (WGS) entry which is preliminary data.</text>
</comment>
<evidence type="ECO:0000256" key="1">
    <source>
        <dbReference type="SAM" id="SignalP"/>
    </source>
</evidence>
<feature type="domain" description="Glycosyl hydrolase family 95 catalytic" evidence="4">
    <location>
        <begin position="281"/>
        <end position="685"/>
    </location>
</feature>
<name>A0ABT3PZL1_9BACT</name>
<dbReference type="GO" id="GO:0016787">
    <property type="term" value="F:hydrolase activity"/>
    <property type="evidence" value="ECO:0007669"/>
    <property type="project" value="UniProtKB-KW"/>
</dbReference>
<dbReference type="PANTHER" id="PTHR31084">
    <property type="entry name" value="ALPHA-L-FUCOSIDASE 2"/>
    <property type="match status" value="1"/>
</dbReference>
<feature type="signal peptide" evidence="1">
    <location>
        <begin position="1"/>
        <end position="20"/>
    </location>
</feature>
<dbReference type="InterPro" id="IPR049053">
    <property type="entry name" value="AFCA-like_C"/>
</dbReference>
<reference evidence="5 6" key="1">
    <citation type="submission" date="2021-11" db="EMBL/GenBank/DDBJ databases">
        <title>Aliifidinibius sp. nov., a new bacterium isolated from saline soil.</title>
        <authorList>
            <person name="Galisteo C."/>
            <person name="De La Haba R."/>
            <person name="Sanchez-Porro C."/>
            <person name="Ventosa A."/>
        </authorList>
    </citation>
    <scope>NUCLEOTIDE SEQUENCE [LARGE SCALE GENOMIC DNA]</scope>
    <source>
        <strain evidence="5 6">KACC 190600</strain>
    </source>
</reference>
<dbReference type="InterPro" id="IPR012341">
    <property type="entry name" value="6hp_glycosidase-like_sf"/>
</dbReference>
<keyword evidence="5" id="KW-0378">Hydrolase</keyword>
<dbReference type="InterPro" id="IPR016518">
    <property type="entry name" value="Alpha-L-fucosidase"/>
</dbReference>
<protein>
    <submittedName>
        <fullName evidence="5">Glycoside hydrolase family 95 protein</fullName>
    </submittedName>
</protein>
<keyword evidence="1" id="KW-0732">Signal</keyword>
<dbReference type="SUPFAM" id="SSF48208">
    <property type="entry name" value="Six-hairpin glycosidases"/>
    <property type="match status" value="1"/>
</dbReference>
<gene>
    <name evidence="5" type="ORF">LQ318_10330</name>
</gene>
<sequence length="787" mass="88840">MKVFKLVCSFSILMIGYAVGQAQDTDLQLWYEQPAQEWVEALPIGNGSLGAMIFGKAHKERIQLNEESVWTGHPIDRANPEAPAYMDSVRSLLFAEKYIEAEQLAQDKIMGTRLEQGEHTYQTLGNLYLRFPDSSAINNYRRDLNLHTAVASVSYEKEGVTYKRELFSSYSDQLIAVKLSANQPGQLSFNLQLNRPSPHKEIAVSENEIIMKEHTGDGDGVRFTARLKLNTAGGSVNTTDSTVHISDADEVTIFLAAATDYRGEDPDRLTDRRLKNAAQFTYDELKKRHIEDYQQLFDRVSLDLTDGPVAEMPTDQRLQKVKEGAVDPHLTELYFQYGRYLLISSSRPGSLPANLQGIWAEGMAPPWNADYHINVNLQMNYWPADLTNLSETYEPFFNFVESLRERGRETARETYNSRGMVAHHTTDVWHFTDPIGRTYWGLWPMGAAWLSMHFWDHYEFTQDKTFLEKRAYPQLKEVSTFFMDYLVVDPKTGHLVTGPSMSPENQYIAPNGEVASLAMGPTMDMQILHELFGATIKSAKLLDTDAAFRDTLQNLKDKLAPVQIGDNGTIMEWNRDFEEEDPGHRHISHLYSLHPGNAINAEDTPKLFDAARKTIDRRLEHGGGHTGWSRAWIINFFARLGDGEKAHENVLALFRKSTLSNLFDTHPPFQIDGNFGGTAGIAEMLLQSHSGYIELLPALPDAWSDGSVEGLKARGNYTVDMTWEKGQLEKVIIYSHLGGPLRLRTPIPVQDLDNKLNNLGKSAKGSTKMTFNYEIQTTPGNVITLVF</sequence>
<dbReference type="EMBL" id="JAJNDC010000002">
    <property type="protein sequence ID" value="MCW9713303.1"/>
    <property type="molecule type" value="Genomic_DNA"/>
</dbReference>